<keyword evidence="3" id="KW-1185">Reference proteome</keyword>
<dbReference type="EMBL" id="LN890536">
    <property type="protein sequence ID" value="CUS24210.1"/>
    <property type="molecule type" value="Genomic_DNA"/>
</dbReference>
<keyword evidence="1" id="KW-0812">Transmembrane</keyword>
<accession>A0A0P1KVD9</accession>
<evidence type="ECO:0000313" key="2">
    <source>
        <dbReference type="EMBL" id="CUS24210.1"/>
    </source>
</evidence>
<keyword evidence="1" id="KW-1133">Transmembrane helix</keyword>
<reference evidence="3" key="1">
    <citation type="submission" date="2015-10" db="EMBL/GenBank/DDBJ databases">
        <authorList>
            <person name="Devillers H."/>
        </authorList>
    </citation>
    <scope>NUCLEOTIDE SEQUENCE [LARGE SCALE GENOMIC DNA]</scope>
</reference>
<name>A0A0P1KVD9_9SACH</name>
<dbReference type="OrthoDB" id="10397388at2759"/>
<protein>
    <submittedName>
        <fullName evidence="2">LAQU0S14e02674g1_1</fullName>
    </submittedName>
</protein>
<proteinExistence type="predicted"/>
<evidence type="ECO:0000256" key="1">
    <source>
        <dbReference type="SAM" id="Phobius"/>
    </source>
</evidence>
<gene>
    <name evidence="2" type="ORF">LAQU0_S14e02674g</name>
</gene>
<feature type="transmembrane region" description="Helical" evidence="1">
    <location>
        <begin position="82"/>
        <end position="103"/>
    </location>
</feature>
<dbReference type="AlphaFoldDB" id="A0A0P1KVD9"/>
<sequence length="140" mass="15900">MENSSEVHEIKSFEVAEKKASCALTSTSADSEVGQEHFSAQNQIRTESAATAVKHPKYAVCKRKVFQILQRVARLDLAVYEYSFITLFLIQLLLLIISINCIYPIMVKREMIDKGILYSSITIPDECIDYIFFAQCIPQV</sequence>
<organism evidence="2 3">
    <name type="scientific">Lachancea quebecensis</name>
    <dbReference type="NCBI Taxonomy" id="1654605"/>
    <lineage>
        <taxon>Eukaryota</taxon>
        <taxon>Fungi</taxon>
        <taxon>Dikarya</taxon>
        <taxon>Ascomycota</taxon>
        <taxon>Saccharomycotina</taxon>
        <taxon>Saccharomycetes</taxon>
        <taxon>Saccharomycetales</taxon>
        <taxon>Saccharomycetaceae</taxon>
        <taxon>Lachancea</taxon>
    </lineage>
</organism>
<keyword evidence="1" id="KW-0472">Membrane</keyword>
<evidence type="ECO:0000313" key="3">
    <source>
        <dbReference type="Proteomes" id="UP000236544"/>
    </source>
</evidence>
<dbReference type="Proteomes" id="UP000236544">
    <property type="component" value="Unassembled WGS sequence"/>
</dbReference>